<dbReference type="SUPFAM" id="SSF52540">
    <property type="entry name" value="P-loop containing nucleoside triphosphate hydrolases"/>
    <property type="match status" value="1"/>
</dbReference>
<sequence length="144" mass="15803">MPTRTPSPCATCAYNHGSKVAVKDLSFGLKKGECFGFLGINGAGKTTTMKMLTGDIVPTSGGATLGGFDILTQQLDVRREIGYCPQFDALIDLLSVRGHLELFARIKGRRLGKRVTEDLEAQLSRICVWILLLGHESEERFVHH</sequence>
<dbReference type="GO" id="GO:0016020">
    <property type="term" value="C:membrane"/>
    <property type="evidence" value="ECO:0007669"/>
    <property type="project" value="InterPro"/>
</dbReference>
<comment type="caution">
    <text evidence="4">The sequence shown here is derived from an EMBL/GenBank/DDBJ whole genome shotgun (WGS) entry which is preliminary data.</text>
</comment>
<protein>
    <recommendedName>
        <fullName evidence="3">ABC transporter domain-containing protein</fullName>
    </recommendedName>
</protein>
<keyword evidence="2" id="KW-0677">Repeat</keyword>
<dbReference type="GO" id="GO:0005524">
    <property type="term" value="F:ATP binding"/>
    <property type="evidence" value="ECO:0007669"/>
    <property type="project" value="InterPro"/>
</dbReference>
<evidence type="ECO:0000313" key="4">
    <source>
        <dbReference type="EMBL" id="DAZ97001.1"/>
    </source>
</evidence>
<dbReference type="InterPro" id="IPR003439">
    <property type="entry name" value="ABC_transporter-like_ATP-bd"/>
</dbReference>
<dbReference type="AlphaFoldDB" id="A0AAV2YTF1"/>
<evidence type="ECO:0000259" key="3">
    <source>
        <dbReference type="Pfam" id="PF00005"/>
    </source>
</evidence>
<dbReference type="GO" id="GO:0005319">
    <property type="term" value="F:lipid transporter activity"/>
    <property type="evidence" value="ECO:0007669"/>
    <property type="project" value="TreeGrafter"/>
</dbReference>
<gene>
    <name evidence="4" type="ORF">N0F65_011916</name>
</gene>
<feature type="domain" description="ABC transporter" evidence="3">
    <location>
        <begin position="22"/>
        <end position="114"/>
    </location>
</feature>
<dbReference type="Pfam" id="PF00005">
    <property type="entry name" value="ABC_tran"/>
    <property type="match status" value="1"/>
</dbReference>
<evidence type="ECO:0000256" key="1">
    <source>
        <dbReference type="ARBA" id="ARBA00022448"/>
    </source>
</evidence>
<dbReference type="PANTHER" id="PTHR19229:SF36">
    <property type="entry name" value="ATP-BINDING CASSETTE SUB-FAMILY A MEMBER 2"/>
    <property type="match status" value="1"/>
</dbReference>
<reference evidence="4" key="1">
    <citation type="submission" date="2022-11" db="EMBL/GenBank/DDBJ databases">
        <authorList>
            <person name="Morgan W.R."/>
            <person name="Tartar A."/>
        </authorList>
    </citation>
    <scope>NUCLEOTIDE SEQUENCE</scope>
    <source>
        <strain evidence="4">ARSEF 373</strain>
    </source>
</reference>
<keyword evidence="5" id="KW-1185">Reference proteome</keyword>
<reference evidence="4" key="2">
    <citation type="journal article" date="2023" name="Microbiol Resour">
        <title>Decontamination and Annotation of the Draft Genome Sequence of the Oomycete Lagenidium giganteum ARSEF 373.</title>
        <authorList>
            <person name="Morgan W.R."/>
            <person name="Tartar A."/>
        </authorList>
    </citation>
    <scope>NUCLEOTIDE SEQUENCE</scope>
    <source>
        <strain evidence="4">ARSEF 373</strain>
    </source>
</reference>
<dbReference type="InterPro" id="IPR027417">
    <property type="entry name" value="P-loop_NTPase"/>
</dbReference>
<dbReference type="Proteomes" id="UP001146120">
    <property type="component" value="Unassembled WGS sequence"/>
</dbReference>
<accession>A0AAV2YTF1</accession>
<dbReference type="Gene3D" id="3.40.50.300">
    <property type="entry name" value="P-loop containing nucleotide triphosphate hydrolases"/>
    <property type="match status" value="1"/>
</dbReference>
<proteinExistence type="predicted"/>
<dbReference type="PANTHER" id="PTHR19229">
    <property type="entry name" value="ATP-BINDING CASSETTE TRANSPORTER SUBFAMILY A ABCA"/>
    <property type="match status" value="1"/>
</dbReference>
<evidence type="ECO:0000256" key="2">
    <source>
        <dbReference type="ARBA" id="ARBA00022737"/>
    </source>
</evidence>
<dbReference type="GO" id="GO:0140359">
    <property type="term" value="F:ABC-type transporter activity"/>
    <property type="evidence" value="ECO:0007669"/>
    <property type="project" value="InterPro"/>
</dbReference>
<evidence type="ECO:0000313" key="5">
    <source>
        <dbReference type="Proteomes" id="UP001146120"/>
    </source>
</evidence>
<name>A0AAV2YTF1_9STRA</name>
<organism evidence="4 5">
    <name type="scientific">Lagenidium giganteum</name>
    <dbReference type="NCBI Taxonomy" id="4803"/>
    <lineage>
        <taxon>Eukaryota</taxon>
        <taxon>Sar</taxon>
        <taxon>Stramenopiles</taxon>
        <taxon>Oomycota</taxon>
        <taxon>Peronosporomycetes</taxon>
        <taxon>Pythiales</taxon>
        <taxon>Pythiaceae</taxon>
    </lineage>
</organism>
<dbReference type="EMBL" id="DAKRPA010000149">
    <property type="protein sequence ID" value="DAZ97001.1"/>
    <property type="molecule type" value="Genomic_DNA"/>
</dbReference>
<dbReference type="InterPro" id="IPR026082">
    <property type="entry name" value="ABCA"/>
</dbReference>
<dbReference type="GO" id="GO:0016887">
    <property type="term" value="F:ATP hydrolysis activity"/>
    <property type="evidence" value="ECO:0007669"/>
    <property type="project" value="InterPro"/>
</dbReference>
<keyword evidence="1" id="KW-0813">Transport</keyword>